<dbReference type="Gene3D" id="3.90.730.10">
    <property type="entry name" value="Ribonuclease T2-like"/>
    <property type="match status" value="1"/>
</dbReference>
<keyword evidence="5" id="KW-1185">Reference proteome</keyword>
<dbReference type="GO" id="GO:0006401">
    <property type="term" value="P:RNA catabolic process"/>
    <property type="evidence" value="ECO:0007669"/>
    <property type="project" value="TreeGrafter"/>
</dbReference>
<organism evidence="4 5">
    <name type="scientific">Sphingomonas turrisvirgatae</name>
    <dbReference type="NCBI Taxonomy" id="1888892"/>
    <lineage>
        <taxon>Bacteria</taxon>
        <taxon>Pseudomonadati</taxon>
        <taxon>Pseudomonadota</taxon>
        <taxon>Alphaproteobacteria</taxon>
        <taxon>Sphingomonadales</taxon>
        <taxon>Sphingomonadaceae</taxon>
        <taxon>Sphingomonas</taxon>
    </lineage>
</organism>
<feature type="chain" id="PRO_5009132295" evidence="3">
    <location>
        <begin position="19"/>
        <end position="226"/>
    </location>
</feature>
<dbReference type="PANTHER" id="PTHR11240:SF22">
    <property type="entry name" value="RIBONUCLEASE T2"/>
    <property type="match status" value="1"/>
</dbReference>
<dbReference type="InterPro" id="IPR001568">
    <property type="entry name" value="RNase_T2-like"/>
</dbReference>
<dbReference type="InterPro" id="IPR036430">
    <property type="entry name" value="RNase_T2-like_sf"/>
</dbReference>
<dbReference type="Pfam" id="PF00445">
    <property type="entry name" value="Ribonuclease_T2"/>
    <property type="match status" value="1"/>
</dbReference>
<evidence type="ECO:0000256" key="2">
    <source>
        <dbReference type="RuleBase" id="RU004328"/>
    </source>
</evidence>
<evidence type="ECO:0000256" key="1">
    <source>
        <dbReference type="ARBA" id="ARBA00007469"/>
    </source>
</evidence>
<dbReference type="PANTHER" id="PTHR11240">
    <property type="entry name" value="RIBONUCLEASE T2"/>
    <property type="match status" value="1"/>
</dbReference>
<dbReference type="STRING" id="1888892.BFL28_10965"/>
<name>A0A1E3M1T7_9SPHN</name>
<dbReference type="SUPFAM" id="SSF55895">
    <property type="entry name" value="Ribonuclease Rh-like"/>
    <property type="match status" value="1"/>
</dbReference>
<evidence type="ECO:0000313" key="5">
    <source>
        <dbReference type="Proteomes" id="UP000094487"/>
    </source>
</evidence>
<sequence>MKLALALAALLVPATAGAQALSCALPRDVPAATGQDGGERRIVPVTGYTLALSWSPGFCRQSNGRSRFQCGGGNRFGFVLHGLWPDGRDGRWPQYCAAPQTIPAPVVRQTLCAMPSPRLQWQQYAKHGTCSGMAPAAYFARARQLYGAVRWPDMAALSRQPGLTAARFASAFARANPGLPPASVRVIAGRDGWLDEVRLCLDTRFQPRSCAGGKPGSQRLRIWRGV</sequence>
<dbReference type="GO" id="GO:0003723">
    <property type="term" value="F:RNA binding"/>
    <property type="evidence" value="ECO:0007669"/>
    <property type="project" value="InterPro"/>
</dbReference>
<protein>
    <submittedName>
        <fullName evidence="4">Uncharacterized protein</fullName>
    </submittedName>
</protein>
<comment type="similarity">
    <text evidence="1 2">Belongs to the RNase T2 family.</text>
</comment>
<dbReference type="InterPro" id="IPR018188">
    <property type="entry name" value="RNase_T2_His_AS_1"/>
</dbReference>
<accession>A0A1E3M1T7</accession>
<dbReference type="OrthoDB" id="4720638at2"/>
<evidence type="ECO:0000256" key="3">
    <source>
        <dbReference type="SAM" id="SignalP"/>
    </source>
</evidence>
<reference evidence="4 5" key="1">
    <citation type="submission" date="2016-08" db="EMBL/GenBank/DDBJ databases">
        <title>Draft genome of the agarase producing Sphingomonas sp. MCT13.</title>
        <authorList>
            <person name="D'Andrea M.M."/>
            <person name="Rossolini G.M."/>
            <person name="Thaller M.C."/>
        </authorList>
    </citation>
    <scope>NUCLEOTIDE SEQUENCE [LARGE SCALE GENOMIC DNA]</scope>
    <source>
        <strain evidence="4 5">MCT13</strain>
    </source>
</reference>
<proteinExistence type="inferred from homology"/>
<dbReference type="EMBL" id="MDDS01000006">
    <property type="protein sequence ID" value="ODP39325.1"/>
    <property type="molecule type" value="Genomic_DNA"/>
</dbReference>
<evidence type="ECO:0000313" key="4">
    <source>
        <dbReference type="EMBL" id="ODP39325.1"/>
    </source>
</evidence>
<dbReference type="GO" id="GO:0033897">
    <property type="term" value="F:ribonuclease T2 activity"/>
    <property type="evidence" value="ECO:0007669"/>
    <property type="project" value="InterPro"/>
</dbReference>
<dbReference type="AlphaFoldDB" id="A0A1E3M1T7"/>
<feature type="signal peptide" evidence="3">
    <location>
        <begin position="1"/>
        <end position="18"/>
    </location>
</feature>
<comment type="caution">
    <text evidence="4">The sequence shown here is derived from an EMBL/GenBank/DDBJ whole genome shotgun (WGS) entry which is preliminary data.</text>
</comment>
<dbReference type="Proteomes" id="UP000094487">
    <property type="component" value="Unassembled WGS sequence"/>
</dbReference>
<keyword evidence="3" id="KW-0732">Signal</keyword>
<dbReference type="PROSITE" id="PS00530">
    <property type="entry name" value="RNASE_T2_1"/>
    <property type="match status" value="1"/>
</dbReference>
<gene>
    <name evidence="4" type="ORF">BFL28_10965</name>
</gene>
<dbReference type="RefSeq" id="WP_069319096.1">
    <property type="nucleotide sequence ID" value="NZ_MDDS01000006.1"/>
</dbReference>